<dbReference type="Proteomes" id="UP001203136">
    <property type="component" value="Unassembled WGS sequence"/>
</dbReference>
<dbReference type="GO" id="GO:0005524">
    <property type="term" value="F:ATP binding"/>
    <property type="evidence" value="ECO:0007669"/>
    <property type="project" value="UniProtKB-UniRule"/>
</dbReference>
<dbReference type="GO" id="GO:0009252">
    <property type="term" value="P:peptidoglycan biosynthetic process"/>
    <property type="evidence" value="ECO:0007669"/>
    <property type="project" value="UniProtKB-UniRule"/>
</dbReference>
<comment type="catalytic activity">
    <reaction evidence="10 11">
        <text>D-alanyl-D-alanine + UDP-N-acetyl-alpha-D-muramoyl-L-alanyl-gamma-D-glutamyl-meso-2,6-diaminopimelate + ATP = UDP-N-acetyl-alpha-D-muramoyl-L-alanyl-gamma-D-glutamyl-meso-2,6-diaminopimeloyl-D-alanyl-D-alanine + ADP + phosphate + H(+)</text>
        <dbReference type="Rhea" id="RHEA:28374"/>
        <dbReference type="ChEBI" id="CHEBI:15378"/>
        <dbReference type="ChEBI" id="CHEBI:30616"/>
        <dbReference type="ChEBI" id="CHEBI:43474"/>
        <dbReference type="ChEBI" id="CHEBI:57822"/>
        <dbReference type="ChEBI" id="CHEBI:61386"/>
        <dbReference type="ChEBI" id="CHEBI:83905"/>
        <dbReference type="ChEBI" id="CHEBI:456216"/>
        <dbReference type="EC" id="6.3.2.10"/>
    </reaction>
</comment>
<comment type="similarity">
    <text evidence="10">Belongs to the MurCDEF family. MurF subfamily.</text>
</comment>
<dbReference type="InterPro" id="IPR035911">
    <property type="entry name" value="MurE/MurF_N"/>
</dbReference>
<keyword evidence="1 10" id="KW-0963">Cytoplasm</keyword>
<name>A0AAW5F0J8_CLOSY</name>
<evidence type="ECO:0000256" key="7">
    <source>
        <dbReference type="ARBA" id="ARBA00022984"/>
    </source>
</evidence>
<dbReference type="GO" id="GO:0005737">
    <property type="term" value="C:cytoplasm"/>
    <property type="evidence" value="ECO:0007669"/>
    <property type="project" value="UniProtKB-SubCell"/>
</dbReference>
<evidence type="ECO:0000256" key="2">
    <source>
        <dbReference type="ARBA" id="ARBA00022598"/>
    </source>
</evidence>
<dbReference type="GO" id="GO:0051301">
    <property type="term" value="P:cell division"/>
    <property type="evidence" value="ECO:0007669"/>
    <property type="project" value="UniProtKB-KW"/>
</dbReference>
<evidence type="ECO:0000256" key="11">
    <source>
        <dbReference type="RuleBase" id="RU004136"/>
    </source>
</evidence>
<evidence type="ECO:0000256" key="6">
    <source>
        <dbReference type="ARBA" id="ARBA00022960"/>
    </source>
</evidence>
<dbReference type="AlphaFoldDB" id="A0AAW5F0J8"/>
<evidence type="ECO:0000256" key="10">
    <source>
        <dbReference type="HAMAP-Rule" id="MF_02019"/>
    </source>
</evidence>
<dbReference type="EMBL" id="JAINVB010000001">
    <property type="protein sequence ID" value="MCK0086089.1"/>
    <property type="molecule type" value="Genomic_DNA"/>
</dbReference>
<organism evidence="15 16">
    <name type="scientific">Clostridium symbiosum</name>
    <name type="common">Bacteroides symbiosus</name>
    <dbReference type="NCBI Taxonomy" id="1512"/>
    <lineage>
        <taxon>Bacteria</taxon>
        <taxon>Bacillati</taxon>
        <taxon>Bacillota</taxon>
        <taxon>Clostridia</taxon>
        <taxon>Lachnospirales</taxon>
        <taxon>Lachnospiraceae</taxon>
        <taxon>Otoolea</taxon>
    </lineage>
</organism>
<gene>
    <name evidence="10" type="primary">murF</name>
    <name evidence="15" type="ORF">K5I21_09450</name>
</gene>
<evidence type="ECO:0000256" key="3">
    <source>
        <dbReference type="ARBA" id="ARBA00022618"/>
    </source>
</evidence>
<sequence length="455" mass="49586">MENIRIRDIVEAVNGRLLCGDMETSLRHISIDSRTMKGDDLFVPLIGEKADAHRFLSQAFENGAAASLTSEHDTCPEGITGALIRVEDTKKALQDIGRYIRSRLSLPLVGITGSVGKTTTREMIAAALSAGYRTFKTPANHNSQVGVPITISDISEADEIGVLELGMSEPGEMEVIADIARVDTAVITNIGVTHIENLGSRENILKEKLRIQDGMKRGGTLFLNGDNELLRDVRAKDGCETSFYGLGANCSYRAVNITYNGGRPAFDMVHGAAVVPVVLEVMGKHNILNALAALAVADHYHVPLADAAEALKTFDGFKNRQQIYEKGNITIIDDTYNASPDSMKAGIRVLASLTDRKRRIAVLADMKELGEDAPLFHYEIGAFLGEQPVEEVITYGALAKEIARGVEGKVKTTVFEEEQKEEMTEYLEKLLREGDAVLFKGSNSMKLGETAARFI</sequence>
<keyword evidence="3 10" id="KW-0132">Cell division</keyword>
<dbReference type="Pfam" id="PF08245">
    <property type="entry name" value="Mur_ligase_M"/>
    <property type="match status" value="1"/>
</dbReference>
<dbReference type="Pfam" id="PF02875">
    <property type="entry name" value="Mur_ligase_C"/>
    <property type="match status" value="1"/>
</dbReference>
<dbReference type="InterPro" id="IPR036615">
    <property type="entry name" value="Mur_ligase_C_dom_sf"/>
</dbReference>
<keyword evidence="8 10" id="KW-0131">Cell cycle</keyword>
<dbReference type="InterPro" id="IPR051046">
    <property type="entry name" value="MurCDEF_CellWall_CoF430Synth"/>
</dbReference>
<comment type="subcellular location">
    <subcellularLocation>
        <location evidence="10 11">Cytoplasm</location>
    </subcellularLocation>
</comment>
<evidence type="ECO:0000313" key="15">
    <source>
        <dbReference type="EMBL" id="MCK0086089.1"/>
    </source>
</evidence>
<evidence type="ECO:0000256" key="1">
    <source>
        <dbReference type="ARBA" id="ARBA00022490"/>
    </source>
</evidence>
<feature type="domain" description="Mur ligase N-terminal catalytic" evidence="12">
    <location>
        <begin position="27"/>
        <end position="96"/>
    </location>
</feature>
<dbReference type="PANTHER" id="PTHR43024">
    <property type="entry name" value="UDP-N-ACETYLMURAMOYL-TRIPEPTIDE--D-ALANYL-D-ALANINE LIGASE"/>
    <property type="match status" value="1"/>
</dbReference>
<keyword evidence="2 10" id="KW-0436">Ligase</keyword>
<evidence type="ECO:0000259" key="12">
    <source>
        <dbReference type="Pfam" id="PF01225"/>
    </source>
</evidence>
<accession>A0AAW5F0J8</accession>
<feature type="domain" description="Mur ligase C-terminal" evidence="13">
    <location>
        <begin position="320"/>
        <end position="442"/>
    </location>
</feature>
<dbReference type="NCBIfam" id="TIGR01143">
    <property type="entry name" value="murF"/>
    <property type="match status" value="1"/>
</dbReference>
<evidence type="ECO:0000256" key="9">
    <source>
        <dbReference type="ARBA" id="ARBA00023316"/>
    </source>
</evidence>
<feature type="domain" description="Mur ligase central" evidence="14">
    <location>
        <begin position="111"/>
        <end position="297"/>
    </location>
</feature>
<dbReference type="GO" id="GO:0008360">
    <property type="term" value="P:regulation of cell shape"/>
    <property type="evidence" value="ECO:0007669"/>
    <property type="project" value="UniProtKB-KW"/>
</dbReference>
<feature type="binding site" evidence="10">
    <location>
        <begin position="113"/>
        <end position="119"/>
    </location>
    <ligand>
        <name>ATP</name>
        <dbReference type="ChEBI" id="CHEBI:30616"/>
    </ligand>
</feature>
<dbReference type="Pfam" id="PF01225">
    <property type="entry name" value="Mur_ligase"/>
    <property type="match status" value="1"/>
</dbReference>
<evidence type="ECO:0000256" key="8">
    <source>
        <dbReference type="ARBA" id="ARBA00023306"/>
    </source>
</evidence>
<dbReference type="InterPro" id="IPR000713">
    <property type="entry name" value="Mur_ligase_N"/>
</dbReference>
<dbReference type="SUPFAM" id="SSF63418">
    <property type="entry name" value="MurE/MurF N-terminal domain"/>
    <property type="match status" value="1"/>
</dbReference>
<evidence type="ECO:0000259" key="14">
    <source>
        <dbReference type="Pfam" id="PF08245"/>
    </source>
</evidence>
<evidence type="ECO:0000256" key="4">
    <source>
        <dbReference type="ARBA" id="ARBA00022741"/>
    </source>
</evidence>
<comment type="function">
    <text evidence="10 11">Involved in cell wall formation. Catalyzes the final step in the synthesis of UDP-N-acetylmuramoyl-pentapeptide, the precursor of murein.</text>
</comment>
<evidence type="ECO:0000313" key="16">
    <source>
        <dbReference type="Proteomes" id="UP001203136"/>
    </source>
</evidence>
<dbReference type="InterPro" id="IPR004101">
    <property type="entry name" value="Mur_ligase_C"/>
</dbReference>
<evidence type="ECO:0000259" key="13">
    <source>
        <dbReference type="Pfam" id="PF02875"/>
    </source>
</evidence>
<dbReference type="Gene3D" id="3.40.1390.10">
    <property type="entry name" value="MurE/MurF, N-terminal domain"/>
    <property type="match status" value="1"/>
</dbReference>
<reference evidence="15" key="1">
    <citation type="journal article" date="2022" name="Cell Host Microbe">
        <title>Colonization of the live biotherapeutic product VE303 and modulation of the microbiota and metabolites in healthy volunteers.</title>
        <authorList>
            <person name="Dsouza M."/>
            <person name="Menon R."/>
            <person name="Crossette E."/>
            <person name="Bhattarai S.K."/>
            <person name="Schneider J."/>
            <person name="Kim Y.G."/>
            <person name="Reddy S."/>
            <person name="Caballero S."/>
            <person name="Felix C."/>
            <person name="Cornacchione L."/>
            <person name="Hendrickson J."/>
            <person name="Watson A.R."/>
            <person name="Minot S.S."/>
            <person name="Greenfield N."/>
            <person name="Schopf L."/>
            <person name="Szabady R."/>
            <person name="Patarroyo J."/>
            <person name="Smith W."/>
            <person name="Harrison P."/>
            <person name="Kuijper E.J."/>
            <person name="Kelly C.P."/>
            <person name="Olle B."/>
            <person name="Bobilev D."/>
            <person name="Silber J.L."/>
            <person name="Bucci V."/>
            <person name="Roberts B."/>
            <person name="Faith J."/>
            <person name="Norman J.M."/>
        </authorList>
    </citation>
    <scope>NUCLEOTIDE SEQUENCE</scope>
    <source>
        <strain evidence="15">VE303-04</strain>
    </source>
</reference>
<dbReference type="Gene3D" id="3.40.1190.10">
    <property type="entry name" value="Mur-like, catalytic domain"/>
    <property type="match status" value="1"/>
</dbReference>
<keyword evidence="4 10" id="KW-0547">Nucleotide-binding</keyword>
<keyword evidence="9 10" id="KW-0961">Cell wall biogenesis/degradation</keyword>
<dbReference type="InterPro" id="IPR005863">
    <property type="entry name" value="UDP-N-AcMur_synth"/>
</dbReference>
<dbReference type="GO" id="GO:0047480">
    <property type="term" value="F:UDP-N-acetylmuramoyl-tripeptide-D-alanyl-D-alanine ligase activity"/>
    <property type="evidence" value="ECO:0007669"/>
    <property type="project" value="UniProtKB-UniRule"/>
</dbReference>
<dbReference type="HAMAP" id="MF_02019">
    <property type="entry name" value="MurF"/>
    <property type="match status" value="1"/>
</dbReference>
<dbReference type="InterPro" id="IPR036565">
    <property type="entry name" value="Mur-like_cat_sf"/>
</dbReference>
<proteinExistence type="inferred from homology"/>
<dbReference type="GO" id="GO:0071555">
    <property type="term" value="P:cell wall organization"/>
    <property type="evidence" value="ECO:0007669"/>
    <property type="project" value="UniProtKB-KW"/>
</dbReference>
<dbReference type="PANTHER" id="PTHR43024:SF1">
    <property type="entry name" value="UDP-N-ACETYLMURAMOYL-TRIPEPTIDE--D-ALANYL-D-ALANINE LIGASE"/>
    <property type="match status" value="1"/>
</dbReference>
<protein>
    <recommendedName>
        <fullName evidence="10 11">UDP-N-acetylmuramoyl-tripeptide--D-alanyl-D-alanine ligase</fullName>
        <ecNumber evidence="10 11">6.3.2.10</ecNumber>
    </recommendedName>
    <alternativeName>
        <fullName evidence="10">D-alanyl-D-alanine-adding enzyme</fullName>
    </alternativeName>
</protein>
<dbReference type="EC" id="6.3.2.10" evidence="10 11"/>
<dbReference type="SUPFAM" id="SSF53623">
    <property type="entry name" value="MurD-like peptide ligases, catalytic domain"/>
    <property type="match status" value="1"/>
</dbReference>
<dbReference type="InterPro" id="IPR013221">
    <property type="entry name" value="Mur_ligase_cen"/>
</dbReference>
<keyword evidence="5 10" id="KW-0067">ATP-binding</keyword>
<dbReference type="RefSeq" id="WP_024738221.1">
    <property type="nucleotide sequence ID" value="NZ_JADNAS010000022.1"/>
</dbReference>
<dbReference type="SUPFAM" id="SSF53244">
    <property type="entry name" value="MurD-like peptide ligases, peptide-binding domain"/>
    <property type="match status" value="1"/>
</dbReference>
<evidence type="ECO:0000256" key="5">
    <source>
        <dbReference type="ARBA" id="ARBA00022840"/>
    </source>
</evidence>
<keyword evidence="6 10" id="KW-0133">Cell shape</keyword>
<keyword evidence="7 10" id="KW-0573">Peptidoglycan synthesis</keyword>
<comment type="caution">
    <text evidence="15">The sequence shown here is derived from an EMBL/GenBank/DDBJ whole genome shotgun (WGS) entry which is preliminary data.</text>
</comment>
<dbReference type="Gene3D" id="3.90.190.20">
    <property type="entry name" value="Mur ligase, C-terminal domain"/>
    <property type="match status" value="1"/>
</dbReference>
<comment type="pathway">
    <text evidence="10 11">Cell wall biogenesis; peptidoglycan biosynthesis.</text>
</comment>